<dbReference type="Proteomes" id="UP000651728">
    <property type="component" value="Unassembled WGS sequence"/>
</dbReference>
<evidence type="ECO:0000256" key="1">
    <source>
        <dbReference type="SAM" id="MobiDB-lite"/>
    </source>
</evidence>
<evidence type="ECO:0000313" key="2">
    <source>
        <dbReference type="EMBL" id="GIH30279.1"/>
    </source>
</evidence>
<evidence type="ECO:0000313" key="3">
    <source>
        <dbReference type="Proteomes" id="UP000651728"/>
    </source>
</evidence>
<dbReference type="Gene3D" id="3.30.1330.40">
    <property type="entry name" value="RutC-like"/>
    <property type="match status" value="1"/>
</dbReference>
<reference evidence="2 3" key="1">
    <citation type="submission" date="2021-01" db="EMBL/GenBank/DDBJ databases">
        <title>Whole genome shotgun sequence of Microbispora amethystogenes NBRC 101907.</title>
        <authorList>
            <person name="Komaki H."/>
            <person name="Tamura T."/>
        </authorList>
    </citation>
    <scope>NUCLEOTIDE SEQUENCE [LARGE SCALE GENOMIC DNA]</scope>
    <source>
        <strain evidence="2 3">NBRC 101907</strain>
    </source>
</reference>
<dbReference type="EMBL" id="BOOB01000003">
    <property type="protein sequence ID" value="GIH30279.1"/>
    <property type="molecule type" value="Genomic_DNA"/>
</dbReference>
<dbReference type="RefSeq" id="WP_239100964.1">
    <property type="nucleotide sequence ID" value="NZ_BAABEJ010000001.1"/>
</dbReference>
<dbReference type="PANTHER" id="PTHR43857:SF1">
    <property type="entry name" value="YJGH FAMILY PROTEIN"/>
    <property type="match status" value="1"/>
</dbReference>
<gene>
    <name evidence="2" type="ORF">Mam01_04430</name>
</gene>
<evidence type="ECO:0008006" key="4">
    <source>
        <dbReference type="Google" id="ProtNLM"/>
    </source>
</evidence>
<feature type="region of interest" description="Disordered" evidence="1">
    <location>
        <begin position="1"/>
        <end position="38"/>
    </location>
</feature>
<dbReference type="PANTHER" id="PTHR43857">
    <property type="entry name" value="BLR7761 PROTEIN"/>
    <property type="match status" value="1"/>
</dbReference>
<protein>
    <recommendedName>
        <fullName evidence="4">RidA family protein</fullName>
    </recommendedName>
</protein>
<dbReference type="Pfam" id="PF01042">
    <property type="entry name" value="Ribonuc_L-PSP"/>
    <property type="match status" value="1"/>
</dbReference>
<sequence length="162" mass="16805">MSIPTPAQTSAQTSAQAPAQAPVQPPSAQMPEGRISSGGPWEDRYGYARAVVAGPHVLVSGCTATVGGEVQHVGDAYRQTLTAFSIALDAVEKAGTTRADVVRTRMFVVNAADFDAVGKAHGEIFGDVRPACTSVQIAGLVDHRMLVEVEVEAYRAVRGGGG</sequence>
<dbReference type="InterPro" id="IPR006175">
    <property type="entry name" value="YjgF/YER057c/UK114"/>
</dbReference>
<keyword evidence="3" id="KW-1185">Reference proteome</keyword>
<name>A0ABQ4F644_9ACTN</name>
<dbReference type="InterPro" id="IPR035959">
    <property type="entry name" value="RutC-like_sf"/>
</dbReference>
<accession>A0ABQ4F644</accession>
<organism evidence="2 3">
    <name type="scientific">Microbispora amethystogenes</name>
    <dbReference type="NCBI Taxonomy" id="1427754"/>
    <lineage>
        <taxon>Bacteria</taxon>
        <taxon>Bacillati</taxon>
        <taxon>Actinomycetota</taxon>
        <taxon>Actinomycetes</taxon>
        <taxon>Streptosporangiales</taxon>
        <taxon>Streptosporangiaceae</taxon>
        <taxon>Microbispora</taxon>
    </lineage>
</organism>
<dbReference type="SUPFAM" id="SSF55298">
    <property type="entry name" value="YjgF-like"/>
    <property type="match status" value="1"/>
</dbReference>
<feature type="compositionally biased region" description="Low complexity" evidence="1">
    <location>
        <begin position="1"/>
        <end position="29"/>
    </location>
</feature>
<comment type="caution">
    <text evidence="2">The sequence shown here is derived from an EMBL/GenBank/DDBJ whole genome shotgun (WGS) entry which is preliminary data.</text>
</comment>
<proteinExistence type="predicted"/>
<dbReference type="CDD" id="cd06154">
    <property type="entry name" value="YjgF_YER057c_UK114_like_6"/>
    <property type="match status" value="1"/>
</dbReference>